<protein>
    <recommendedName>
        <fullName evidence="2">Protein kinase domain-containing protein</fullName>
    </recommendedName>
</protein>
<keyword evidence="1" id="KW-0175">Coiled coil</keyword>
<dbReference type="GO" id="GO:0004672">
    <property type="term" value="F:protein kinase activity"/>
    <property type="evidence" value="ECO:0007669"/>
    <property type="project" value="InterPro"/>
</dbReference>
<dbReference type="PANTHER" id="PTHR37171:SF1">
    <property type="entry name" value="SERINE_THREONINE-PROTEIN KINASE YRZF-RELATED"/>
    <property type="match status" value="1"/>
</dbReference>
<name>A0A9W7YIL1_9FUNG</name>
<comment type="caution">
    <text evidence="3">The sequence shown here is derived from an EMBL/GenBank/DDBJ whole genome shotgun (WGS) entry which is preliminary data.</text>
</comment>
<dbReference type="OrthoDB" id="10020333at2759"/>
<gene>
    <name evidence="3" type="ORF">LPJ61_000315</name>
</gene>
<evidence type="ECO:0000256" key="1">
    <source>
        <dbReference type="SAM" id="Coils"/>
    </source>
</evidence>
<dbReference type="AlphaFoldDB" id="A0A9W7YIL1"/>
<evidence type="ECO:0000259" key="2">
    <source>
        <dbReference type="PROSITE" id="PS50011"/>
    </source>
</evidence>
<keyword evidence="4" id="KW-1185">Reference proteome</keyword>
<dbReference type="InterPro" id="IPR000719">
    <property type="entry name" value="Prot_kinase_dom"/>
</dbReference>
<dbReference type="GO" id="GO:0005524">
    <property type="term" value="F:ATP binding"/>
    <property type="evidence" value="ECO:0007669"/>
    <property type="project" value="InterPro"/>
</dbReference>
<feature type="coiled-coil region" evidence="1">
    <location>
        <begin position="1"/>
        <end position="78"/>
    </location>
</feature>
<dbReference type="InterPro" id="IPR052396">
    <property type="entry name" value="Meiotic_Drive_Suppr_Kinase"/>
</dbReference>
<feature type="domain" description="Protein kinase" evidence="2">
    <location>
        <begin position="180"/>
        <end position="409"/>
    </location>
</feature>
<organism evidence="3 4">
    <name type="scientific">Coemansia biformis</name>
    <dbReference type="NCBI Taxonomy" id="1286918"/>
    <lineage>
        <taxon>Eukaryota</taxon>
        <taxon>Fungi</taxon>
        <taxon>Fungi incertae sedis</taxon>
        <taxon>Zoopagomycota</taxon>
        <taxon>Kickxellomycotina</taxon>
        <taxon>Kickxellomycetes</taxon>
        <taxon>Kickxellales</taxon>
        <taxon>Kickxellaceae</taxon>
        <taxon>Coemansia</taxon>
    </lineage>
</organism>
<dbReference type="InterPro" id="IPR011009">
    <property type="entry name" value="Kinase-like_dom_sf"/>
</dbReference>
<accession>A0A9W7YIL1</accession>
<sequence>MEDIKRARDEAQDALTNAENEFYEAVKKLESQLETAMARLVEPLVNAERKFVAVKAEIVAVKDEIAAAEDQFAAVKHQLHEQSHSVGSALLPADGLGVFSPLQVDAFTGTSSHRCKTAIYHYDFYLDHDLARLVPLFQDDCLRNPQVAGATFSQVPLAADGSENAFVDHAVAVLEPRLVLISKEILGLANVFVAKLHKNSSRLSTAFEPEVPVDLERSLDQSLLDMHLFVPLTKYRCEVFKCTWCRVHQVVVKAAPCNDDELVAEITNEVEIYHCLHSLQGTVIPWLYDYGHMWINGNKYMAIVVEQIEDKDLGAGLELDTRLSLTELSDAERTACMNALGRIHGLGVTHSDVRGANLLFRDKAGQRGSPVYIDFGFAKVMDDCQQAKIDRQDDYLRLLKVFKGHSFHG</sequence>
<dbReference type="Proteomes" id="UP001143981">
    <property type="component" value="Unassembled WGS sequence"/>
</dbReference>
<dbReference type="Gene3D" id="1.10.510.10">
    <property type="entry name" value="Transferase(Phosphotransferase) domain 1"/>
    <property type="match status" value="1"/>
</dbReference>
<dbReference type="PANTHER" id="PTHR37171">
    <property type="entry name" value="SERINE/THREONINE-PROTEIN KINASE YRZF-RELATED"/>
    <property type="match status" value="1"/>
</dbReference>
<evidence type="ECO:0000313" key="3">
    <source>
        <dbReference type="EMBL" id="KAJ1735871.1"/>
    </source>
</evidence>
<dbReference type="EMBL" id="JANBOI010000009">
    <property type="protein sequence ID" value="KAJ1735871.1"/>
    <property type="molecule type" value="Genomic_DNA"/>
</dbReference>
<dbReference type="SUPFAM" id="SSF56112">
    <property type="entry name" value="Protein kinase-like (PK-like)"/>
    <property type="match status" value="1"/>
</dbReference>
<proteinExistence type="predicted"/>
<evidence type="ECO:0000313" key="4">
    <source>
        <dbReference type="Proteomes" id="UP001143981"/>
    </source>
</evidence>
<reference evidence="3" key="1">
    <citation type="submission" date="2022-07" db="EMBL/GenBank/DDBJ databases">
        <title>Phylogenomic reconstructions and comparative analyses of Kickxellomycotina fungi.</title>
        <authorList>
            <person name="Reynolds N.K."/>
            <person name="Stajich J.E."/>
            <person name="Barry K."/>
            <person name="Grigoriev I.V."/>
            <person name="Crous P."/>
            <person name="Smith M.E."/>
        </authorList>
    </citation>
    <scope>NUCLEOTIDE SEQUENCE</scope>
    <source>
        <strain evidence="3">BCRC 34381</strain>
    </source>
</reference>
<dbReference type="PROSITE" id="PS50011">
    <property type="entry name" value="PROTEIN_KINASE_DOM"/>
    <property type="match status" value="1"/>
</dbReference>